<dbReference type="RefSeq" id="XP_005843385.1">
    <property type="nucleotide sequence ID" value="XM_005843323.1"/>
</dbReference>
<dbReference type="InParanoid" id="E1ZSC7"/>
<dbReference type="Pfam" id="PF12937">
    <property type="entry name" value="F-box-like"/>
    <property type="match status" value="1"/>
</dbReference>
<proteinExistence type="predicted"/>
<dbReference type="eggNOG" id="ENOG502T06N">
    <property type="taxonomic scope" value="Eukaryota"/>
</dbReference>
<reference evidence="3 4" key="1">
    <citation type="journal article" date="2010" name="Plant Cell">
        <title>The Chlorella variabilis NC64A genome reveals adaptation to photosymbiosis, coevolution with viruses, and cryptic sex.</title>
        <authorList>
            <person name="Blanc G."/>
            <person name="Duncan G."/>
            <person name="Agarkova I."/>
            <person name="Borodovsky M."/>
            <person name="Gurnon J."/>
            <person name="Kuo A."/>
            <person name="Lindquist E."/>
            <person name="Lucas S."/>
            <person name="Pangilinan J."/>
            <person name="Polle J."/>
            <person name="Salamov A."/>
            <person name="Terry A."/>
            <person name="Yamada T."/>
            <person name="Dunigan D.D."/>
            <person name="Grigoriev I.V."/>
            <person name="Claverie J.M."/>
            <person name="Van Etten J.L."/>
        </authorList>
    </citation>
    <scope>NUCLEOTIDE SEQUENCE [LARGE SCALE GENOMIC DNA]</scope>
    <source>
        <strain evidence="3 4">NC64A</strain>
    </source>
</reference>
<dbReference type="InterPro" id="IPR001810">
    <property type="entry name" value="F-box_dom"/>
</dbReference>
<dbReference type="AlphaFoldDB" id="E1ZSC7"/>
<dbReference type="SUPFAM" id="SSF81383">
    <property type="entry name" value="F-box domain"/>
    <property type="match status" value="1"/>
</dbReference>
<gene>
    <name evidence="3" type="ORF">CHLNCDRAFT_141219</name>
</gene>
<organism evidence="4">
    <name type="scientific">Chlorella variabilis</name>
    <name type="common">Green alga</name>
    <dbReference type="NCBI Taxonomy" id="554065"/>
    <lineage>
        <taxon>Eukaryota</taxon>
        <taxon>Viridiplantae</taxon>
        <taxon>Chlorophyta</taxon>
        <taxon>core chlorophytes</taxon>
        <taxon>Trebouxiophyceae</taxon>
        <taxon>Chlorellales</taxon>
        <taxon>Chlorellaceae</taxon>
        <taxon>Chlorella clade</taxon>
        <taxon>Chlorella</taxon>
    </lineage>
</organism>
<dbReference type="EMBL" id="GL433866">
    <property type="protein sequence ID" value="EFN51283.1"/>
    <property type="molecule type" value="Genomic_DNA"/>
</dbReference>
<dbReference type="OrthoDB" id="513152at2759"/>
<feature type="coiled-coil region" evidence="1">
    <location>
        <begin position="138"/>
        <end position="165"/>
    </location>
</feature>
<evidence type="ECO:0000259" key="2">
    <source>
        <dbReference type="Pfam" id="PF12937"/>
    </source>
</evidence>
<evidence type="ECO:0000313" key="4">
    <source>
        <dbReference type="Proteomes" id="UP000008141"/>
    </source>
</evidence>
<dbReference type="Proteomes" id="UP000008141">
    <property type="component" value="Unassembled WGS sequence"/>
</dbReference>
<evidence type="ECO:0000313" key="3">
    <source>
        <dbReference type="EMBL" id="EFN51283.1"/>
    </source>
</evidence>
<dbReference type="Gene3D" id="1.20.1280.50">
    <property type="match status" value="1"/>
</dbReference>
<accession>E1ZSC7</accession>
<sequence>MVELLELGAGPLSQVLKLLPSVQDLCRCRMVCRALHHAVQDDTVWQAKALELYPAETELVQDDNCEHAALFLPLVGRSCRYKMNQPHYFFECLMLGLEWNRAEHTFRLYIDARGEVDLRQPGESSMGFMVHRGGAPDRSAMRERLLELEARRQEVLRQLAAAQATDCVSAVARVEHQLARCEGQMQQVTLDLARHLELSFADLLTVVRPSGPPLLGYLEFDSLNKIDVLLRELPDSYASKQHAVAHGVDLCFCYANPIPVMPHGALVDYEPAVVVTVPPGASLLSVFKAAGRYVAPGQGLQELEQEGPEARLQRWDHLPLEVMARQPPWLV</sequence>
<dbReference type="InterPro" id="IPR036047">
    <property type="entry name" value="F-box-like_dom_sf"/>
</dbReference>
<dbReference type="GeneID" id="17350721"/>
<protein>
    <recommendedName>
        <fullName evidence="2">F-box domain-containing protein</fullName>
    </recommendedName>
</protein>
<keyword evidence="1" id="KW-0175">Coiled coil</keyword>
<name>E1ZSC7_CHLVA</name>
<keyword evidence="4" id="KW-1185">Reference proteome</keyword>
<dbReference type="STRING" id="554065.E1ZSC7"/>
<evidence type="ECO:0000256" key="1">
    <source>
        <dbReference type="SAM" id="Coils"/>
    </source>
</evidence>
<dbReference type="KEGG" id="cvr:CHLNCDRAFT_141219"/>
<feature type="domain" description="F-box" evidence="2">
    <location>
        <begin position="12"/>
        <end position="46"/>
    </location>
</feature>